<dbReference type="PROSITE" id="PS51482">
    <property type="entry name" value="DEGV"/>
    <property type="match status" value="1"/>
</dbReference>
<dbReference type="NCBIfam" id="TIGR00762">
    <property type="entry name" value="DegV"/>
    <property type="match status" value="1"/>
</dbReference>
<dbReference type="PANTHER" id="PTHR33434">
    <property type="entry name" value="DEGV DOMAIN-CONTAINING PROTEIN DR_1986-RELATED"/>
    <property type="match status" value="1"/>
</dbReference>
<dbReference type="OrthoDB" id="9775494at2"/>
<protein>
    <submittedName>
        <fullName evidence="2">DegV domain-containing protein</fullName>
    </submittedName>
</protein>
<dbReference type="RefSeq" id="WP_034630180.1">
    <property type="nucleotide sequence ID" value="NZ_JRJU01000017.1"/>
</dbReference>
<dbReference type="STRING" id="333138.LQ50_14360"/>
<dbReference type="EMBL" id="JRJU01000017">
    <property type="protein sequence ID" value="KHF39615.1"/>
    <property type="molecule type" value="Genomic_DNA"/>
</dbReference>
<evidence type="ECO:0000313" key="3">
    <source>
        <dbReference type="Proteomes" id="UP000030832"/>
    </source>
</evidence>
<keyword evidence="1" id="KW-0446">Lipid-binding</keyword>
<dbReference type="Proteomes" id="UP000030832">
    <property type="component" value="Unassembled WGS sequence"/>
</dbReference>
<proteinExistence type="predicted"/>
<name>A0A0B0IE67_9BACI</name>
<accession>A0A0B0IE67</accession>
<dbReference type="InterPro" id="IPR003797">
    <property type="entry name" value="DegV"/>
</dbReference>
<dbReference type="AlphaFoldDB" id="A0A0B0IE67"/>
<dbReference type="PANTHER" id="PTHR33434:SF2">
    <property type="entry name" value="FATTY ACID-BINDING PROTEIN TM_1468"/>
    <property type="match status" value="1"/>
</dbReference>
<evidence type="ECO:0000256" key="1">
    <source>
        <dbReference type="ARBA" id="ARBA00023121"/>
    </source>
</evidence>
<dbReference type="Pfam" id="PF02645">
    <property type="entry name" value="DegV"/>
    <property type="match status" value="1"/>
</dbReference>
<evidence type="ECO:0000313" key="2">
    <source>
        <dbReference type="EMBL" id="KHF39615.1"/>
    </source>
</evidence>
<dbReference type="Gene3D" id="3.40.50.10170">
    <property type="match status" value="1"/>
</dbReference>
<dbReference type="Gene3D" id="3.30.1180.10">
    <property type="match status" value="1"/>
</dbReference>
<dbReference type="eggNOG" id="COG1307">
    <property type="taxonomic scope" value="Bacteria"/>
</dbReference>
<dbReference type="InterPro" id="IPR050270">
    <property type="entry name" value="DegV_domain_contain"/>
</dbReference>
<keyword evidence="3" id="KW-1185">Reference proteome</keyword>
<organism evidence="2 3">
    <name type="scientific">Halalkalibacter okhensis</name>
    <dbReference type="NCBI Taxonomy" id="333138"/>
    <lineage>
        <taxon>Bacteria</taxon>
        <taxon>Bacillati</taxon>
        <taxon>Bacillota</taxon>
        <taxon>Bacilli</taxon>
        <taxon>Bacillales</taxon>
        <taxon>Bacillaceae</taxon>
        <taxon>Halalkalibacter</taxon>
    </lineage>
</organism>
<gene>
    <name evidence="2" type="ORF">LQ50_14360</name>
</gene>
<reference evidence="2 3" key="1">
    <citation type="submission" date="2014-09" db="EMBL/GenBank/DDBJ databases">
        <title>Genome sequencing and annotation of Bacillus Okhensis strain Kh10-101T.</title>
        <authorList>
            <person name="Prakash J.S."/>
        </authorList>
    </citation>
    <scope>NUCLEOTIDE SEQUENCE [LARGE SCALE GENOMIC DNA]</scope>
    <source>
        <strain evidence="3">Kh10-101T</strain>
    </source>
</reference>
<dbReference type="GO" id="GO:0008289">
    <property type="term" value="F:lipid binding"/>
    <property type="evidence" value="ECO:0007669"/>
    <property type="project" value="UniProtKB-KW"/>
</dbReference>
<dbReference type="SUPFAM" id="SSF82549">
    <property type="entry name" value="DAK1/DegV-like"/>
    <property type="match status" value="1"/>
</dbReference>
<dbReference type="InterPro" id="IPR043168">
    <property type="entry name" value="DegV_C"/>
</dbReference>
<sequence length="284" mass="31190">MNKSVAVVTDSTAYLPKDIRDELSIEMVPLNVVFAEESYQEEIDLTTEQFYEEMKTAAQLPTTSQPAIGDFVTLFERLANEGYKQVITIHLSSKISGTFQSAVSAGEMVEGIEVLGFDTEVSCAPQGYYVLEAAKMANAGEDGHAIIEKLIALKETSKAYFMVDDLNHLHRGGRLSGAQLLVGNLLKIKPILHFEEGSIVPFEKVRTEKKALSRIVHLLEEDVKNGGKYIATVIHADNLEGAKQLQATINERFDQVSVDISYFGPVIGTHLGAGSLGLSWQKQN</sequence>
<comment type="caution">
    <text evidence="2">The sequence shown here is derived from an EMBL/GenBank/DDBJ whole genome shotgun (WGS) entry which is preliminary data.</text>
</comment>